<comment type="caution">
    <text evidence="1">The sequence shown here is derived from an EMBL/GenBank/DDBJ whole genome shotgun (WGS) entry which is preliminary data.</text>
</comment>
<reference evidence="2" key="1">
    <citation type="journal article" date="2019" name="Int. J. Syst. Evol. Microbiol.">
        <title>The Global Catalogue of Microorganisms (GCM) 10K type strain sequencing project: providing services to taxonomists for standard genome sequencing and annotation.</title>
        <authorList>
            <consortium name="The Broad Institute Genomics Platform"/>
            <consortium name="The Broad Institute Genome Sequencing Center for Infectious Disease"/>
            <person name="Wu L."/>
            <person name="Ma J."/>
        </authorList>
    </citation>
    <scope>NUCLEOTIDE SEQUENCE [LARGE SCALE GENOMIC DNA]</scope>
    <source>
        <strain evidence="2">KCTC 42424</strain>
    </source>
</reference>
<keyword evidence="2" id="KW-1185">Reference proteome</keyword>
<dbReference type="RefSeq" id="WP_376867014.1">
    <property type="nucleotide sequence ID" value="NZ_JBHRYB010000013.1"/>
</dbReference>
<evidence type="ECO:0000313" key="2">
    <source>
        <dbReference type="Proteomes" id="UP001595722"/>
    </source>
</evidence>
<name>A0ABV7VWL5_9GAMM</name>
<protein>
    <submittedName>
        <fullName evidence="1">Uncharacterized protein</fullName>
    </submittedName>
</protein>
<evidence type="ECO:0000313" key="1">
    <source>
        <dbReference type="EMBL" id="MFC3680911.1"/>
    </source>
</evidence>
<dbReference type="Gene3D" id="3.30.1460.10">
    <property type="match status" value="1"/>
</dbReference>
<gene>
    <name evidence="1" type="ORF">ACFOMG_12450</name>
</gene>
<organism evidence="1 2">
    <name type="scientific">Bacterioplanoides pacificum</name>
    <dbReference type="NCBI Taxonomy" id="1171596"/>
    <lineage>
        <taxon>Bacteria</taxon>
        <taxon>Pseudomonadati</taxon>
        <taxon>Pseudomonadota</taxon>
        <taxon>Gammaproteobacteria</taxon>
        <taxon>Oceanospirillales</taxon>
        <taxon>Oceanospirillaceae</taxon>
        <taxon>Bacterioplanoides</taxon>
    </lineage>
</organism>
<sequence>MSKFLTIMRQHAEQLGLNLNEENERVMSAMFDMGEGRSQRVLILHHPSENGQNDIVEIASAVLDLESMPEQQVGAEMALKLLRENDQRLCAGWAIDRNKGTPHLVAMANWWLDEMDAEEFQTSLFNVAGMADALEEQLGVDNY</sequence>
<accession>A0ABV7VWL5</accession>
<dbReference type="Proteomes" id="UP001595722">
    <property type="component" value="Unassembled WGS sequence"/>
</dbReference>
<dbReference type="EMBL" id="JBHRYB010000013">
    <property type="protein sequence ID" value="MFC3680911.1"/>
    <property type="molecule type" value="Genomic_DNA"/>
</dbReference>
<proteinExistence type="predicted"/>